<evidence type="ECO:0000256" key="18">
    <source>
        <dbReference type="SAM" id="Phobius"/>
    </source>
</evidence>
<keyword evidence="7 18" id="KW-1133">Transmembrane helix</keyword>
<keyword evidence="19" id="KW-0131">Cell cycle</keyword>
<keyword evidence="6" id="KW-0573">Peptidoglycan synthesis</keyword>
<dbReference type="InterPro" id="IPR001182">
    <property type="entry name" value="FtsW/RodA"/>
</dbReference>
<keyword evidence="2" id="KW-0328">Glycosyltransferase</keyword>
<keyword evidence="20" id="KW-1185">Reference proteome</keyword>
<name>Q8DLN8_THEVB</name>
<dbReference type="EC" id="2.4.99.28" evidence="14"/>
<organism evidence="19 20">
    <name type="scientific">Thermosynechococcus vestitus (strain NIES-2133 / IAM M-273 / BP-1)</name>
    <dbReference type="NCBI Taxonomy" id="197221"/>
    <lineage>
        <taxon>Bacteria</taxon>
        <taxon>Bacillati</taxon>
        <taxon>Cyanobacteriota</taxon>
        <taxon>Cyanophyceae</taxon>
        <taxon>Acaryochloridales</taxon>
        <taxon>Thermosynechococcaceae</taxon>
        <taxon>Thermosynechococcus</taxon>
    </lineage>
</organism>
<evidence type="ECO:0000256" key="13">
    <source>
        <dbReference type="ARBA" id="ARBA00041418"/>
    </source>
</evidence>
<dbReference type="GO" id="GO:0015648">
    <property type="term" value="F:lipid-linked peptidoglycan transporter activity"/>
    <property type="evidence" value="ECO:0007669"/>
    <property type="project" value="TreeGrafter"/>
</dbReference>
<dbReference type="GO" id="GO:0005886">
    <property type="term" value="C:plasma membrane"/>
    <property type="evidence" value="ECO:0007669"/>
    <property type="project" value="TreeGrafter"/>
</dbReference>
<accession>Q8DLN8</accession>
<dbReference type="eggNOG" id="COG0772">
    <property type="taxonomic scope" value="Bacteria"/>
</dbReference>
<dbReference type="PANTHER" id="PTHR30474:SF2">
    <property type="entry name" value="PEPTIDOGLYCAN GLYCOSYLTRANSFERASE FTSW-RELATED"/>
    <property type="match status" value="1"/>
</dbReference>
<feature type="compositionally biased region" description="Basic residues" evidence="17">
    <location>
        <begin position="430"/>
        <end position="441"/>
    </location>
</feature>
<feature type="transmembrane region" description="Helical" evidence="18">
    <location>
        <begin position="197"/>
        <end position="230"/>
    </location>
</feature>
<evidence type="ECO:0000256" key="14">
    <source>
        <dbReference type="ARBA" id="ARBA00044770"/>
    </source>
</evidence>
<dbReference type="PROSITE" id="PS00428">
    <property type="entry name" value="FTSW_RODA_SPOVE"/>
    <property type="match status" value="1"/>
</dbReference>
<evidence type="ECO:0000256" key="15">
    <source>
        <dbReference type="ARBA" id="ARBA00049902"/>
    </source>
</evidence>
<keyword evidence="5" id="KW-0133">Cell shape</keyword>
<evidence type="ECO:0000313" key="19">
    <source>
        <dbReference type="EMBL" id="BAC07992.1"/>
    </source>
</evidence>
<feature type="transmembrane region" description="Helical" evidence="18">
    <location>
        <begin position="236"/>
        <end position="257"/>
    </location>
</feature>
<comment type="subcellular location">
    <subcellularLocation>
        <location evidence="1">Membrane</location>
        <topology evidence="1">Multi-pass membrane protein</topology>
    </subcellularLocation>
</comment>
<dbReference type="GO" id="GO:0032153">
    <property type="term" value="C:cell division site"/>
    <property type="evidence" value="ECO:0007669"/>
    <property type="project" value="TreeGrafter"/>
</dbReference>
<sequence length="455" mass="49875">MALKDASLLCQIRYSPFLEYEIPIVAGGSEGHLSVSWWRFLPFGDRLRGSEAVGGRRQWTLEARLLHWLTLVWIGLGLVVLFSASFPVGLAETGDGLYYFSRQLLWLALGWAGFQLFLRLPLQRSLQMAIPGFFLFLLLIWATRLPGVGTTVMGATRWISIGSFQLQPSEMMKPFLVLQAAWVFSSWRRLHLKARCFWLTAFALTLLGILIQPNLSTTALCGITLWLIALGAGLPLAPLLLTAMSGLGLAVLSISMNDYQRRRVMSFLNPWADAMGDGYQLVQSLLAVASGGVLGAGYGFSQQKLSYLPIQHTDFIFAVYAEETGLVGCLLLLALLMAYGWLGMRVVNRARDALIQLTALGATVMMLLQALINISVAIGLLPTTGLPFPFFSYGGSSMMASMAIAGLLIRCAREGQQAEVIAFPGATKARSRTSRSTRRRAVPVVPLRPEGINKP</sequence>
<dbReference type="PATRIC" id="fig|197221.4.peg.464"/>
<evidence type="ECO:0000256" key="11">
    <source>
        <dbReference type="ARBA" id="ARBA00038053"/>
    </source>
</evidence>
<proteinExistence type="inferred from homology"/>
<evidence type="ECO:0000313" key="20">
    <source>
        <dbReference type="Proteomes" id="UP000000440"/>
    </source>
</evidence>
<feature type="region of interest" description="Disordered" evidence="17">
    <location>
        <begin position="430"/>
        <end position="455"/>
    </location>
</feature>
<comment type="function">
    <text evidence="16">Peptidoglycan polymerase that is essential for cell division.</text>
</comment>
<reference evidence="19 20" key="1">
    <citation type="journal article" date="2002" name="DNA Res.">
        <title>Complete genome structure of the thermophilic cyanobacterium Thermosynechococcus elongatus BP-1.</title>
        <authorList>
            <person name="Nakamura Y."/>
            <person name="Kaneko T."/>
            <person name="Sato S."/>
            <person name="Ikeuchi M."/>
            <person name="Katoh H."/>
            <person name="Sasamoto S."/>
            <person name="Watanabe A."/>
            <person name="Iriguchi M."/>
            <person name="Kawashima K."/>
            <person name="Kimura T."/>
            <person name="Kishida Y."/>
            <person name="Kiyokawa C."/>
            <person name="Kohara M."/>
            <person name="Matsumoto M."/>
            <person name="Matsuno A."/>
            <person name="Nakazaki N."/>
            <person name="Shimpo S."/>
            <person name="Sugimoto M."/>
            <person name="Takeuchi C."/>
            <person name="Yamada M."/>
            <person name="Tabata S."/>
        </authorList>
    </citation>
    <scope>NUCLEOTIDE SEQUENCE [LARGE SCALE GENOMIC DNA]</scope>
    <source>
        <strain evidence="20">IAM M-273 / NIES-2133 / BP-1</strain>
    </source>
</reference>
<feature type="transmembrane region" description="Helical" evidence="18">
    <location>
        <begin position="278"/>
        <end position="300"/>
    </location>
</feature>
<dbReference type="GO" id="GO:0009252">
    <property type="term" value="P:peptidoglycan biosynthetic process"/>
    <property type="evidence" value="ECO:0007669"/>
    <property type="project" value="UniProtKB-KW"/>
</dbReference>
<dbReference type="Proteomes" id="UP000000440">
    <property type="component" value="Chromosome"/>
</dbReference>
<evidence type="ECO:0000256" key="8">
    <source>
        <dbReference type="ARBA" id="ARBA00023136"/>
    </source>
</evidence>
<dbReference type="EnsemblBacteria" id="BAC07992">
    <property type="protein sequence ID" value="BAC07992"/>
    <property type="gene ID" value="BAC07992"/>
</dbReference>
<evidence type="ECO:0000256" key="5">
    <source>
        <dbReference type="ARBA" id="ARBA00022960"/>
    </source>
</evidence>
<comment type="catalytic activity">
    <reaction evidence="15">
        <text>[GlcNAc-(1-&gt;4)-Mur2Ac(oyl-L-Ala-gamma-D-Glu-L-Lys-D-Ala-D-Ala)](n)-di-trans,octa-cis-undecaprenyl diphosphate + beta-D-GlcNAc-(1-&gt;4)-Mur2Ac(oyl-L-Ala-gamma-D-Glu-L-Lys-D-Ala-D-Ala)-di-trans,octa-cis-undecaprenyl diphosphate = [GlcNAc-(1-&gt;4)-Mur2Ac(oyl-L-Ala-gamma-D-Glu-L-Lys-D-Ala-D-Ala)](n+1)-di-trans,octa-cis-undecaprenyl diphosphate + di-trans,octa-cis-undecaprenyl diphosphate + H(+)</text>
        <dbReference type="Rhea" id="RHEA:23708"/>
        <dbReference type="Rhea" id="RHEA-COMP:9602"/>
        <dbReference type="Rhea" id="RHEA-COMP:9603"/>
        <dbReference type="ChEBI" id="CHEBI:15378"/>
        <dbReference type="ChEBI" id="CHEBI:58405"/>
        <dbReference type="ChEBI" id="CHEBI:60033"/>
        <dbReference type="ChEBI" id="CHEBI:78435"/>
        <dbReference type="EC" id="2.4.99.28"/>
    </reaction>
</comment>
<evidence type="ECO:0000256" key="7">
    <source>
        <dbReference type="ARBA" id="ARBA00022989"/>
    </source>
</evidence>
<dbReference type="Pfam" id="PF01098">
    <property type="entry name" value="FTSW_RODA_SPOVE"/>
    <property type="match status" value="1"/>
</dbReference>
<dbReference type="STRING" id="197221.gene:10747029"/>
<feature type="transmembrane region" description="Helical" evidence="18">
    <location>
        <begin position="320"/>
        <end position="342"/>
    </location>
</feature>
<evidence type="ECO:0000256" key="1">
    <source>
        <dbReference type="ARBA" id="ARBA00004141"/>
    </source>
</evidence>
<dbReference type="GO" id="GO:0008360">
    <property type="term" value="P:regulation of cell shape"/>
    <property type="evidence" value="ECO:0007669"/>
    <property type="project" value="UniProtKB-KW"/>
</dbReference>
<evidence type="ECO:0000256" key="12">
    <source>
        <dbReference type="ARBA" id="ARBA00041185"/>
    </source>
</evidence>
<gene>
    <name evidence="19" type="primary">ftsW</name>
</gene>
<evidence type="ECO:0000256" key="10">
    <source>
        <dbReference type="ARBA" id="ARBA00033270"/>
    </source>
</evidence>
<dbReference type="GO" id="GO:0008955">
    <property type="term" value="F:peptidoglycan glycosyltransferase activity"/>
    <property type="evidence" value="ECO:0007669"/>
    <property type="project" value="UniProtKB-EC"/>
</dbReference>
<dbReference type="EMBL" id="BA000039">
    <property type="protein sequence ID" value="BAC07992.1"/>
    <property type="molecule type" value="Genomic_DNA"/>
</dbReference>
<keyword evidence="3" id="KW-0808">Transferase</keyword>
<evidence type="ECO:0000256" key="3">
    <source>
        <dbReference type="ARBA" id="ARBA00022679"/>
    </source>
</evidence>
<dbReference type="KEGG" id="tel:tlr0440"/>
<evidence type="ECO:0000256" key="6">
    <source>
        <dbReference type="ARBA" id="ARBA00022984"/>
    </source>
</evidence>
<evidence type="ECO:0000256" key="9">
    <source>
        <dbReference type="ARBA" id="ARBA00032370"/>
    </source>
</evidence>
<feature type="transmembrane region" description="Helical" evidence="18">
    <location>
        <begin position="390"/>
        <end position="409"/>
    </location>
</feature>
<feature type="transmembrane region" description="Helical" evidence="18">
    <location>
        <begin position="354"/>
        <end position="378"/>
    </location>
</feature>
<evidence type="ECO:0000256" key="2">
    <source>
        <dbReference type="ARBA" id="ARBA00022676"/>
    </source>
</evidence>
<protein>
    <recommendedName>
        <fullName evidence="12">Probable peptidoglycan glycosyltransferase FtsW</fullName>
        <ecNumber evidence="14">2.4.99.28</ecNumber>
    </recommendedName>
    <alternativeName>
        <fullName evidence="13">Cell division protein FtsW</fullName>
    </alternativeName>
    <alternativeName>
        <fullName evidence="10">Cell wall polymerase</fullName>
    </alternativeName>
    <alternativeName>
        <fullName evidence="9">Peptidoglycan polymerase</fullName>
    </alternativeName>
</protein>
<evidence type="ECO:0000256" key="16">
    <source>
        <dbReference type="ARBA" id="ARBA00049966"/>
    </source>
</evidence>
<dbReference type="GO" id="GO:0051301">
    <property type="term" value="P:cell division"/>
    <property type="evidence" value="ECO:0007669"/>
    <property type="project" value="UniProtKB-KW"/>
</dbReference>
<keyword evidence="8 18" id="KW-0472">Membrane</keyword>
<comment type="similarity">
    <text evidence="11">Belongs to the SEDS family. FtsW subfamily.</text>
</comment>
<evidence type="ECO:0000256" key="17">
    <source>
        <dbReference type="SAM" id="MobiDB-lite"/>
    </source>
</evidence>
<feature type="transmembrane region" description="Helical" evidence="18">
    <location>
        <begin position="65"/>
        <end position="84"/>
    </location>
</feature>
<evidence type="ECO:0000256" key="4">
    <source>
        <dbReference type="ARBA" id="ARBA00022692"/>
    </source>
</evidence>
<dbReference type="InterPro" id="IPR018365">
    <property type="entry name" value="Cell_cycle_FtsW-rel_CS"/>
</dbReference>
<keyword evidence="19" id="KW-0132">Cell division</keyword>
<dbReference type="AlphaFoldDB" id="Q8DLN8"/>
<keyword evidence="4 18" id="KW-0812">Transmembrane</keyword>
<feature type="transmembrane region" description="Helical" evidence="18">
    <location>
        <begin position="134"/>
        <end position="159"/>
    </location>
</feature>
<dbReference type="PANTHER" id="PTHR30474">
    <property type="entry name" value="CELL CYCLE PROTEIN"/>
    <property type="match status" value="1"/>
</dbReference>